<sequence length="806" mass="85974">MKLSSLLTALQAACLTQALPLLEAQTPDDILAAGVQSLSAPSEVPGTQGTIHVALETAGHPNLQPFATQVIPLPSSTMSIAGNKTIAQVRPLVAAATVSNVFASPISTEAPPSVIGTRPDHPVPKLGITNQGPTETNKFYANFFLGSQSNPVWTHPYSLTWSQGGGNAFSYGLSITHDEAYQRAYGPNATADPVEFYINPIGIQSLIFSAAELGPGMSLTTDTLTAFSANANLIPSGANTPAITVPMVQGMGNGATPFIDTSVFFNTITPLASPSTGVTKYKLLLDDGNTWLLYATATNGSGLALTPLNTTRLEASGSFTGIIQVAKNPGDVAAQEASYDSSAGAYATTATLSASVDGASGSYSLSWTKVARNGASLMMMALPHHIQSMDSTTSAGQTSIQLQTTTKGTATGVIGDSWTMVEPSMPVDIGYAPWNASTNATNIIPAAAMTAIDNAGISDLSQDMDAQSNLNSMYYSGKALAKFAAAIYAVHDLAGDVSTAQAGLAKLEEAYELFANNTQIYPLLYESQWGGVVSTASYVTGNSGDDFGNTYYNDHHFHWSYFVYSASIIAYLDPAWLPAHQDWVNTLVRDASNPSTDDPYFPLSRCFDWYHGHSWAKGLFESGDGKDQESTSEDALFSYAIKLWGYTIGDTAMEARGNLMLAVQKRSFKNYFLLESTNVNQPANFIGNKNTGILFENKVDHTTYFGANDEYIQGIHMIPINPSSGYIRNKNFVTEEWNTYFCDGCVDPVNNVTGGWRGILYSNLALIDPTSTWNWLTGPDFDAQYLDDEASLTWYLALAAGMGAAG</sequence>
<dbReference type="InterPro" id="IPR040720">
    <property type="entry name" value="GH81_C"/>
</dbReference>
<feature type="signal peptide" evidence="9">
    <location>
        <begin position="1"/>
        <end position="24"/>
    </location>
</feature>
<organism evidence="12 13">
    <name type="scientific">Imshaugia aleurites</name>
    <dbReference type="NCBI Taxonomy" id="172621"/>
    <lineage>
        <taxon>Eukaryota</taxon>
        <taxon>Fungi</taxon>
        <taxon>Dikarya</taxon>
        <taxon>Ascomycota</taxon>
        <taxon>Pezizomycotina</taxon>
        <taxon>Lecanoromycetes</taxon>
        <taxon>OSLEUM clade</taxon>
        <taxon>Lecanoromycetidae</taxon>
        <taxon>Lecanorales</taxon>
        <taxon>Lecanorineae</taxon>
        <taxon>Parmeliaceae</taxon>
        <taxon>Imshaugia</taxon>
    </lineage>
</organism>
<feature type="domain" description="Glycosyl hydrolase family 81 C-terminal" evidence="11">
    <location>
        <begin position="446"/>
        <end position="796"/>
    </location>
</feature>
<evidence type="ECO:0000259" key="10">
    <source>
        <dbReference type="Pfam" id="PF03639"/>
    </source>
</evidence>
<evidence type="ECO:0000256" key="3">
    <source>
        <dbReference type="ARBA" id="ARBA00012780"/>
    </source>
</evidence>
<evidence type="ECO:0000259" key="11">
    <source>
        <dbReference type="Pfam" id="PF17652"/>
    </source>
</evidence>
<dbReference type="AlphaFoldDB" id="A0A8H3EZN2"/>
<dbReference type="GO" id="GO:0000272">
    <property type="term" value="P:polysaccharide catabolic process"/>
    <property type="evidence" value="ECO:0007669"/>
    <property type="project" value="UniProtKB-KW"/>
</dbReference>
<accession>A0A8H3EZN2</accession>
<dbReference type="Pfam" id="PF03639">
    <property type="entry name" value="Glyco_hydro_81"/>
    <property type="match status" value="1"/>
</dbReference>
<gene>
    <name evidence="12" type="ORF">IMSHALPRED_000951</name>
</gene>
<evidence type="ECO:0000256" key="5">
    <source>
        <dbReference type="ARBA" id="ARBA00023277"/>
    </source>
</evidence>
<keyword evidence="5" id="KW-0119">Carbohydrate metabolism</keyword>
<dbReference type="PANTHER" id="PTHR31983">
    <property type="entry name" value="ENDO-1,3(4)-BETA-GLUCANASE 1"/>
    <property type="match status" value="1"/>
</dbReference>
<keyword evidence="9" id="KW-0732">Signal</keyword>
<protein>
    <recommendedName>
        <fullName evidence="3">glucan endo-1,3-beta-D-glucosidase</fullName>
        <ecNumber evidence="3">3.2.1.39</ecNumber>
    </recommendedName>
</protein>
<evidence type="ECO:0000256" key="8">
    <source>
        <dbReference type="ARBA" id="ARBA00023326"/>
    </source>
</evidence>
<dbReference type="Proteomes" id="UP000664534">
    <property type="component" value="Unassembled WGS sequence"/>
</dbReference>
<keyword evidence="13" id="KW-1185">Reference proteome</keyword>
<dbReference type="PANTHER" id="PTHR31983:SF0">
    <property type="entry name" value="GLUCAN ENDO-1,3-BETA-D-GLUCOSIDASE 2"/>
    <property type="match status" value="1"/>
</dbReference>
<dbReference type="GO" id="GO:0009986">
    <property type="term" value="C:cell surface"/>
    <property type="evidence" value="ECO:0007669"/>
    <property type="project" value="TreeGrafter"/>
</dbReference>
<evidence type="ECO:0000256" key="2">
    <source>
        <dbReference type="ARBA" id="ARBA00010730"/>
    </source>
</evidence>
<evidence type="ECO:0000256" key="7">
    <source>
        <dbReference type="ARBA" id="ARBA00023316"/>
    </source>
</evidence>
<evidence type="ECO:0000256" key="6">
    <source>
        <dbReference type="ARBA" id="ARBA00023295"/>
    </source>
</evidence>
<dbReference type="Gene3D" id="1.10.287.1170">
    <property type="entry name" value="glycoside hydrolase family 81 endo-[beta] glucanase"/>
    <property type="match status" value="1"/>
</dbReference>
<name>A0A8H3EZN2_9LECA</name>
<keyword evidence="8" id="KW-0624">Polysaccharide degradation</keyword>
<evidence type="ECO:0000256" key="9">
    <source>
        <dbReference type="SAM" id="SignalP"/>
    </source>
</evidence>
<evidence type="ECO:0000313" key="13">
    <source>
        <dbReference type="Proteomes" id="UP000664534"/>
    </source>
</evidence>
<dbReference type="PROSITE" id="PS52008">
    <property type="entry name" value="GH81"/>
    <property type="match status" value="1"/>
</dbReference>
<dbReference type="Pfam" id="PF17652">
    <property type="entry name" value="Glyco_hydro81C"/>
    <property type="match status" value="1"/>
</dbReference>
<keyword evidence="7" id="KW-0961">Cell wall biogenesis/degradation</keyword>
<dbReference type="GO" id="GO:0042973">
    <property type="term" value="F:glucan endo-1,3-beta-D-glucosidase activity"/>
    <property type="evidence" value="ECO:0007669"/>
    <property type="project" value="UniProtKB-EC"/>
</dbReference>
<reference evidence="12" key="1">
    <citation type="submission" date="2021-03" db="EMBL/GenBank/DDBJ databases">
        <authorList>
            <person name="Tagirdzhanova G."/>
        </authorList>
    </citation>
    <scope>NUCLEOTIDE SEQUENCE</scope>
</reference>
<comment type="catalytic activity">
    <reaction evidence="1">
        <text>Hydrolysis of (1-&gt;3)-beta-D-glucosidic linkages in (1-&gt;3)-beta-D-glucans.</text>
        <dbReference type="EC" id="3.2.1.39"/>
    </reaction>
</comment>
<dbReference type="GO" id="GO:0071555">
    <property type="term" value="P:cell wall organization"/>
    <property type="evidence" value="ECO:0007669"/>
    <property type="project" value="UniProtKB-KW"/>
</dbReference>
<proteinExistence type="inferred from homology"/>
<dbReference type="InterPro" id="IPR005200">
    <property type="entry name" value="Endo-beta-glucanase"/>
</dbReference>
<dbReference type="EMBL" id="CAJPDT010000011">
    <property type="protein sequence ID" value="CAF9913232.1"/>
    <property type="molecule type" value="Genomic_DNA"/>
</dbReference>
<evidence type="ECO:0000313" key="12">
    <source>
        <dbReference type="EMBL" id="CAF9913232.1"/>
    </source>
</evidence>
<evidence type="ECO:0000256" key="4">
    <source>
        <dbReference type="ARBA" id="ARBA00022801"/>
    </source>
</evidence>
<keyword evidence="4" id="KW-0378">Hydrolase</keyword>
<comment type="similarity">
    <text evidence="2">Belongs to the glycosyl hydrolase 81 family.</text>
</comment>
<dbReference type="Gene3D" id="2.70.98.30">
    <property type="entry name" value="Golgi alpha-mannosidase II, domain 4"/>
    <property type="match status" value="1"/>
</dbReference>
<comment type="caution">
    <text evidence="12">The sequence shown here is derived from an EMBL/GenBank/DDBJ whole genome shotgun (WGS) entry which is preliminary data.</text>
</comment>
<dbReference type="OrthoDB" id="4473401at2759"/>
<feature type="chain" id="PRO_5034964925" description="glucan endo-1,3-beta-D-glucosidase" evidence="9">
    <location>
        <begin position="25"/>
        <end position="806"/>
    </location>
</feature>
<dbReference type="EC" id="3.2.1.39" evidence="3"/>
<feature type="domain" description="Glycosyl hydrolase family 81 N-terminal" evidence="10">
    <location>
        <begin position="121"/>
        <end position="435"/>
    </location>
</feature>
<dbReference type="GO" id="GO:0052861">
    <property type="term" value="F:endo-1,3(4)-beta-glucanase activity"/>
    <property type="evidence" value="ECO:0007669"/>
    <property type="project" value="InterPro"/>
</dbReference>
<dbReference type="InterPro" id="IPR040451">
    <property type="entry name" value="GH81_N"/>
</dbReference>
<keyword evidence="6" id="KW-0326">Glycosidase</keyword>
<evidence type="ECO:0000256" key="1">
    <source>
        <dbReference type="ARBA" id="ARBA00000382"/>
    </source>
</evidence>